<dbReference type="Gene3D" id="1.10.10.10">
    <property type="entry name" value="Winged helix-like DNA-binding domain superfamily/Winged helix DNA-binding domain"/>
    <property type="match status" value="1"/>
</dbReference>
<dbReference type="InterPro" id="IPR000847">
    <property type="entry name" value="LysR_HTH_N"/>
</dbReference>
<evidence type="ECO:0000256" key="4">
    <source>
        <dbReference type="ARBA" id="ARBA00023163"/>
    </source>
</evidence>
<dbReference type="SUPFAM" id="SSF53850">
    <property type="entry name" value="Periplasmic binding protein-like II"/>
    <property type="match status" value="1"/>
</dbReference>
<evidence type="ECO:0000313" key="6">
    <source>
        <dbReference type="EMBL" id="MPM62985.1"/>
    </source>
</evidence>
<organism evidence="6">
    <name type="scientific">bioreactor metagenome</name>
    <dbReference type="NCBI Taxonomy" id="1076179"/>
    <lineage>
        <taxon>unclassified sequences</taxon>
        <taxon>metagenomes</taxon>
        <taxon>ecological metagenomes</taxon>
    </lineage>
</organism>
<dbReference type="Pfam" id="PF00126">
    <property type="entry name" value="HTH_1"/>
    <property type="match status" value="1"/>
</dbReference>
<evidence type="ECO:0000259" key="5">
    <source>
        <dbReference type="PROSITE" id="PS50931"/>
    </source>
</evidence>
<dbReference type="FunFam" id="1.10.10.10:FF:000001">
    <property type="entry name" value="LysR family transcriptional regulator"/>
    <property type="match status" value="1"/>
</dbReference>
<dbReference type="PROSITE" id="PS50931">
    <property type="entry name" value="HTH_LYSR"/>
    <property type="match status" value="1"/>
</dbReference>
<dbReference type="InterPro" id="IPR036390">
    <property type="entry name" value="WH_DNA-bd_sf"/>
</dbReference>
<dbReference type="InterPro" id="IPR005119">
    <property type="entry name" value="LysR_subst-bd"/>
</dbReference>
<dbReference type="SUPFAM" id="SSF46785">
    <property type="entry name" value="Winged helix' DNA-binding domain"/>
    <property type="match status" value="1"/>
</dbReference>
<gene>
    <name evidence="6" type="primary">cmpR_17</name>
    <name evidence="6" type="ORF">SDC9_109863</name>
</gene>
<keyword evidence="4" id="KW-0804">Transcription</keyword>
<evidence type="ECO:0000256" key="2">
    <source>
        <dbReference type="ARBA" id="ARBA00023015"/>
    </source>
</evidence>
<dbReference type="CDD" id="cd05466">
    <property type="entry name" value="PBP2_LTTR_substrate"/>
    <property type="match status" value="1"/>
</dbReference>
<name>A0A645BC18_9ZZZZ</name>
<evidence type="ECO:0000256" key="3">
    <source>
        <dbReference type="ARBA" id="ARBA00023125"/>
    </source>
</evidence>
<dbReference type="PANTHER" id="PTHR30126:SF64">
    <property type="entry name" value="HTH-TYPE TRANSCRIPTIONAL REGULATOR CITR"/>
    <property type="match status" value="1"/>
</dbReference>
<reference evidence="6" key="1">
    <citation type="submission" date="2019-08" db="EMBL/GenBank/DDBJ databases">
        <authorList>
            <person name="Kucharzyk K."/>
            <person name="Murdoch R.W."/>
            <person name="Higgins S."/>
            <person name="Loffler F."/>
        </authorList>
    </citation>
    <scope>NUCLEOTIDE SEQUENCE</scope>
</reference>
<sequence>MARVNLELYRIFLAVAGAGSFSSAARSLYISQPAVSQAIRQLEGQLGTSLFVRRARGVELSAEGKVLYHHAQAAIALIDAGEEKLGRMERLQAGDLRIGAGDTITRHVLLPLLGRFSREYPGVALSVRNGTTAETVELLRGGSVDVAFVNMPCNEEGLHITPCMEVHDVFVAGLKYLPLRAGVTPEELADLPLIMLERQSSSRLAVDAALLRMGVQLSPGIELGSHDLLLDFARTGLGICCVIKEFTEDMLGEELFEVPLTPAIPSRSIGVAVLADIPPSGPVKAFMKLLGEDAYPGSRLK</sequence>
<dbReference type="GO" id="GO:0003700">
    <property type="term" value="F:DNA-binding transcription factor activity"/>
    <property type="evidence" value="ECO:0007669"/>
    <property type="project" value="InterPro"/>
</dbReference>
<dbReference type="Pfam" id="PF03466">
    <property type="entry name" value="LysR_substrate"/>
    <property type="match status" value="1"/>
</dbReference>
<comment type="caution">
    <text evidence="6">The sequence shown here is derived from an EMBL/GenBank/DDBJ whole genome shotgun (WGS) entry which is preliminary data.</text>
</comment>
<keyword evidence="3" id="KW-0238">DNA-binding</keyword>
<dbReference type="InterPro" id="IPR036388">
    <property type="entry name" value="WH-like_DNA-bd_sf"/>
</dbReference>
<feature type="domain" description="HTH lysR-type" evidence="5">
    <location>
        <begin position="4"/>
        <end position="61"/>
    </location>
</feature>
<dbReference type="Gene3D" id="3.40.190.290">
    <property type="match status" value="1"/>
</dbReference>
<proteinExistence type="inferred from homology"/>
<dbReference type="GO" id="GO:0000976">
    <property type="term" value="F:transcription cis-regulatory region binding"/>
    <property type="evidence" value="ECO:0007669"/>
    <property type="project" value="TreeGrafter"/>
</dbReference>
<dbReference type="PRINTS" id="PR00039">
    <property type="entry name" value="HTHLYSR"/>
</dbReference>
<evidence type="ECO:0000256" key="1">
    <source>
        <dbReference type="ARBA" id="ARBA00009437"/>
    </source>
</evidence>
<protein>
    <submittedName>
        <fullName evidence="6">HTH-type transcriptional activator CmpR</fullName>
    </submittedName>
</protein>
<dbReference type="EMBL" id="VSSQ01019157">
    <property type="protein sequence ID" value="MPM62985.1"/>
    <property type="molecule type" value="Genomic_DNA"/>
</dbReference>
<dbReference type="AlphaFoldDB" id="A0A645BC18"/>
<keyword evidence="2" id="KW-0805">Transcription regulation</keyword>
<accession>A0A645BC18</accession>
<comment type="similarity">
    <text evidence="1">Belongs to the LysR transcriptional regulatory family.</text>
</comment>
<dbReference type="PANTHER" id="PTHR30126">
    <property type="entry name" value="HTH-TYPE TRANSCRIPTIONAL REGULATOR"/>
    <property type="match status" value="1"/>
</dbReference>